<protein>
    <submittedName>
        <fullName evidence="2">Uncharacterized protein</fullName>
    </submittedName>
</protein>
<gene>
    <name evidence="2" type="ORF">CCMP2556_LOCUS23020</name>
</gene>
<reference evidence="2 3" key="1">
    <citation type="submission" date="2024-02" db="EMBL/GenBank/DDBJ databases">
        <authorList>
            <person name="Chen Y."/>
            <person name="Shah S."/>
            <person name="Dougan E. K."/>
            <person name="Thang M."/>
            <person name="Chan C."/>
        </authorList>
    </citation>
    <scope>NUCLEOTIDE SEQUENCE [LARGE SCALE GENOMIC DNA]</scope>
</reference>
<evidence type="ECO:0000313" key="2">
    <source>
        <dbReference type="EMBL" id="CAK9043500.1"/>
    </source>
</evidence>
<dbReference type="EMBL" id="CAXAMN010014459">
    <property type="protein sequence ID" value="CAK9043500.1"/>
    <property type="molecule type" value="Genomic_DNA"/>
</dbReference>
<keyword evidence="3" id="KW-1185">Reference proteome</keyword>
<feature type="compositionally biased region" description="Basic residues" evidence="1">
    <location>
        <begin position="1"/>
        <end position="11"/>
    </location>
</feature>
<comment type="caution">
    <text evidence="2">The sequence shown here is derived from an EMBL/GenBank/DDBJ whole genome shotgun (WGS) entry which is preliminary data.</text>
</comment>
<proteinExistence type="predicted"/>
<feature type="region of interest" description="Disordered" evidence="1">
    <location>
        <begin position="1"/>
        <end position="21"/>
    </location>
</feature>
<accession>A0ABP0LW92</accession>
<sequence>MCSRTVAKRPQKTVDGPGPGTSLGIIDLGEIFEFPITNDDPDSLIQLQVWSTDFRRGSMRGRVDVPLYALGRKHQREMQLSLRDVDRPKGENSEVGFLRAWCSFEQDLGSLLLPRPHKPPKAAWQTVGIDKGMREQLKELETFMQQFEAEGPWEELLFCKC</sequence>
<dbReference type="Proteomes" id="UP001642484">
    <property type="component" value="Unassembled WGS sequence"/>
</dbReference>
<organism evidence="2 3">
    <name type="scientific">Durusdinium trenchii</name>
    <dbReference type="NCBI Taxonomy" id="1381693"/>
    <lineage>
        <taxon>Eukaryota</taxon>
        <taxon>Sar</taxon>
        <taxon>Alveolata</taxon>
        <taxon>Dinophyceae</taxon>
        <taxon>Suessiales</taxon>
        <taxon>Symbiodiniaceae</taxon>
        <taxon>Durusdinium</taxon>
    </lineage>
</organism>
<evidence type="ECO:0000313" key="3">
    <source>
        <dbReference type="Proteomes" id="UP001642484"/>
    </source>
</evidence>
<name>A0ABP0LW92_9DINO</name>
<evidence type="ECO:0000256" key="1">
    <source>
        <dbReference type="SAM" id="MobiDB-lite"/>
    </source>
</evidence>